<sequence>MPSTYQSQQQYPMNQNHQLKQFTLSAVEPVVQYGLNEAQTTSLPHAMREVAAISYLMGQGYNAQVARQVVESWEVNEMFYR</sequence>
<name>A0ABS2DFG5_9BACI</name>
<comment type="caution">
    <text evidence="1">The sequence shown here is derived from an EMBL/GenBank/DDBJ whole genome shotgun (WGS) entry which is preliminary data.</text>
</comment>
<evidence type="ECO:0000313" key="2">
    <source>
        <dbReference type="Proteomes" id="UP001518925"/>
    </source>
</evidence>
<dbReference type="EMBL" id="JAFELM010000019">
    <property type="protein sequence ID" value="MBM6617200.1"/>
    <property type="molecule type" value="Genomic_DNA"/>
</dbReference>
<accession>A0ABS2DFG5</accession>
<evidence type="ECO:0000313" key="1">
    <source>
        <dbReference type="EMBL" id="MBM6617200.1"/>
    </source>
</evidence>
<gene>
    <name evidence="1" type="ORF">JR050_05865</name>
</gene>
<dbReference type="Proteomes" id="UP001518925">
    <property type="component" value="Unassembled WGS sequence"/>
</dbReference>
<keyword evidence="2" id="KW-1185">Reference proteome</keyword>
<proteinExistence type="predicted"/>
<organism evidence="1 2">
    <name type="scientific">Bacillus suaedaesalsae</name>
    <dbReference type="NCBI Taxonomy" id="2810349"/>
    <lineage>
        <taxon>Bacteria</taxon>
        <taxon>Bacillati</taxon>
        <taxon>Bacillota</taxon>
        <taxon>Bacilli</taxon>
        <taxon>Bacillales</taxon>
        <taxon>Bacillaceae</taxon>
        <taxon>Bacillus</taxon>
    </lineage>
</organism>
<reference evidence="1 2" key="1">
    <citation type="submission" date="2021-02" db="EMBL/GenBank/DDBJ databases">
        <title>Bacillus sp. RD4P76, an endophyte from a halophyte.</title>
        <authorList>
            <person name="Sun J.-Q."/>
        </authorList>
    </citation>
    <scope>NUCLEOTIDE SEQUENCE [LARGE SCALE GENOMIC DNA]</scope>
    <source>
        <strain evidence="1 2">RD4P76</strain>
    </source>
</reference>
<protein>
    <submittedName>
        <fullName evidence="1">Uncharacterized protein</fullName>
    </submittedName>
</protein>